<dbReference type="EC" id="1.8.4.11" evidence="4"/>
<reference evidence="6 7" key="1">
    <citation type="submission" date="2023-07" db="EMBL/GenBank/DDBJ databases">
        <title>Sorghum-associated microbial communities from plants grown in Nebraska, USA.</title>
        <authorList>
            <person name="Schachtman D."/>
        </authorList>
    </citation>
    <scope>NUCLEOTIDE SEQUENCE [LARGE SCALE GENOMIC DNA]</scope>
    <source>
        <strain evidence="6 7">584</strain>
    </source>
</reference>
<dbReference type="InterPro" id="IPR002569">
    <property type="entry name" value="Met_Sox_Rdtase_MsrA_dom"/>
</dbReference>
<evidence type="ECO:0000256" key="2">
    <source>
        <dbReference type="ARBA" id="ARBA00047806"/>
    </source>
</evidence>
<dbReference type="RefSeq" id="WP_309791726.1">
    <property type="nucleotide sequence ID" value="NZ_JAVDPW010000001.1"/>
</dbReference>
<dbReference type="InterPro" id="IPR036509">
    <property type="entry name" value="Met_Sox_Rdtase_MsrA_sf"/>
</dbReference>
<dbReference type="HAMAP" id="MF_01401">
    <property type="entry name" value="MsrA"/>
    <property type="match status" value="1"/>
</dbReference>
<feature type="active site" evidence="4">
    <location>
        <position position="69"/>
    </location>
</feature>
<dbReference type="EMBL" id="JAVDPW010000001">
    <property type="protein sequence ID" value="MDR6287812.1"/>
    <property type="molecule type" value="Genomic_DNA"/>
</dbReference>
<protein>
    <recommendedName>
        <fullName evidence="4">Peptide methionine sulfoxide reductase MsrA</fullName>
        <shortName evidence="4">Protein-methionine-S-oxide reductase</shortName>
        <ecNumber evidence="4">1.8.4.11</ecNumber>
    </recommendedName>
    <alternativeName>
        <fullName evidence="4">Peptide-methionine (S)-S-oxide reductase</fullName>
        <shortName evidence="4">Peptide Met(O) reductase</shortName>
    </alternativeName>
</protein>
<evidence type="ECO:0000313" key="7">
    <source>
        <dbReference type="Proteomes" id="UP001262410"/>
    </source>
</evidence>
<evidence type="ECO:0000256" key="1">
    <source>
        <dbReference type="ARBA" id="ARBA00023002"/>
    </source>
</evidence>
<evidence type="ECO:0000256" key="3">
    <source>
        <dbReference type="ARBA" id="ARBA00048782"/>
    </source>
</evidence>
<dbReference type="Proteomes" id="UP001262410">
    <property type="component" value="Unassembled WGS sequence"/>
</dbReference>
<dbReference type="PANTHER" id="PTHR43774">
    <property type="entry name" value="PEPTIDE METHIONINE SULFOXIDE REDUCTASE"/>
    <property type="match status" value="1"/>
</dbReference>
<dbReference type="Pfam" id="PF01625">
    <property type="entry name" value="PMSR"/>
    <property type="match status" value="1"/>
</dbReference>
<feature type="domain" description="Peptide methionine sulphoxide reductase MsrA" evidence="5">
    <location>
        <begin position="62"/>
        <end position="212"/>
    </location>
</feature>
<comment type="caution">
    <text evidence="6">The sequence shown here is derived from an EMBL/GenBank/DDBJ whole genome shotgun (WGS) entry which is preliminary data.</text>
</comment>
<dbReference type="GO" id="GO:0008113">
    <property type="term" value="F:peptide-methionine (S)-S-oxide reductase activity"/>
    <property type="evidence" value="ECO:0007669"/>
    <property type="project" value="UniProtKB-EC"/>
</dbReference>
<comment type="function">
    <text evidence="4">Has an important function as a repair enzyme for proteins that have been inactivated by oxidation. Catalyzes the reversible oxidation-reduction of methionine sulfoxide in proteins to methionine.</text>
</comment>
<organism evidence="6 7">
    <name type="scientific">Inquilinus ginsengisoli</name>
    <dbReference type="NCBI Taxonomy" id="363840"/>
    <lineage>
        <taxon>Bacteria</taxon>
        <taxon>Pseudomonadati</taxon>
        <taxon>Pseudomonadota</taxon>
        <taxon>Alphaproteobacteria</taxon>
        <taxon>Rhodospirillales</taxon>
        <taxon>Rhodospirillaceae</taxon>
        <taxon>Inquilinus</taxon>
    </lineage>
</organism>
<sequence length="247" mass="26461">MIRTPHKTRSAAWRRLPALAGAVALLALAAGLSIDRSSAEEARAVPAPAVDEAAASGTATETAVLAGGCFWGVQGVFQHVKGVTNAVSGYAGGEAGTAQYETVSGGDTGHAESVKITYDPRQISYGRILQIYFSVAHDPTQLNRQGPDSGTQYRSAIFPLDADQARIAKAYIAQLNQAKVFDAAIVTKIEPGRAFYPAESYHQDFLTRNPTYPYIVFNDLPKIDDLQRLLPAVYRPDPVLVASQPTN</sequence>
<dbReference type="SUPFAM" id="SSF55068">
    <property type="entry name" value="Peptide methionine sulfoxide reductase"/>
    <property type="match status" value="1"/>
</dbReference>
<gene>
    <name evidence="4" type="primary">msrA</name>
    <name evidence="6" type="ORF">E9232_000311</name>
</gene>
<keyword evidence="1 4" id="KW-0560">Oxidoreductase</keyword>
<comment type="similarity">
    <text evidence="4">Belongs to the MsrA Met sulfoxide reductase family.</text>
</comment>
<comment type="catalytic activity">
    <reaction evidence="2 4">
        <text>L-methionyl-[protein] + [thioredoxin]-disulfide + H2O = L-methionyl-(S)-S-oxide-[protein] + [thioredoxin]-dithiol</text>
        <dbReference type="Rhea" id="RHEA:14217"/>
        <dbReference type="Rhea" id="RHEA-COMP:10698"/>
        <dbReference type="Rhea" id="RHEA-COMP:10700"/>
        <dbReference type="Rhea" id="RHEA-COMP:12313"/>
        <dbReference type="Rhea" id="RHEA-COMP:12315"/>
        <dbReference type="ChEBI" id="CHEBI:15377"/>
        <dbReference type="ChEBI" id="CHEBI:16044"/>
        <dbReference type="ChEBI" id="CHEBI:29950"/>
        <dbReference type="ChEBI" id="CHEBI:44120"/>
        <dbReference type="ChEBI" id="CHEBI:50058"/>
        <dbReference type="EC" id="1.8.4.11"/>
    </reaction>
</comment>
<evidence type="ECO:0000256" key="4">
    <source>
        <dbReference type="HAMAP-Rule" id="MF_01401"/>
    </source>
</evidence>
<dbReference type="Gene3D" id="3.30.1060.10">
    <property type="entry name" value="Peptide methionine sulphoxide reductase MsrA"/>
    <property type="match status" value="1"/>
</dbReference>
<dbReference type="PANTHER" id="PTHR43774:SF1">
    <property type="entry name" value="PEPTIDE METHIONINE SULFOXIDE REDUCTASE MSRA 2"/>
    <property type="match status" value="1"/>
</dbReference>
<keyword evidence="7" id="KW-1185">Reference proteome</keyword>
<proteinExistence type="inferred from homology"/>
<evidence type="ECO:0000259" key="5">
    <source>
        <dbReference type="Pfam" id="PF01625"/>
    </source>
</evidence>
<evidence type="ECO:0000313" key="6">
    <source>
        <dbReference type="EMBL" id="MDR6287812.1"/>
    </source>
</evidence>
<accession>A0ABU1JGR0</accession>
<comment type="catalytic activity">
    <reaction evidence="3 4">
        <text>[thioredoxin]-disulfide + L-methionine + H2O = L-methionine (S)-S-oxide + [thioredoxin]-dithiol</text>
        <dbReference type="Rhea" id="RHEA:19993"/>
        <dbReference type="Rhea" id="RHEA-COMP:10698"/>
        <dbReference type="Rhea" id="RHEA-COMP:10700"/>
        <dbReference type="ChEBI" id="CHEBI:15377"/>
        <dbReference type="ChEBI" id="CHEBI:29950"/>
        <dbReference type="ChEBI" id="CHEBI:50058"/>
        <dbReference type="ChEBI" id="CHEBI:57844"/>
        <dbReference type="ChEBI" id="CHEBI:58772"/>
        <dbReference type="EC" id="1.8.4.11"/>
    </reaction>
</comment>
<dbReference type="NCBIfam" id="TIGR00401">
    <property type="entry name" value="msrA"/>
    <property type="match status" value="1"/>
</dbReference>
<name>A0ABU1JGR0_9PROT</name>